<evidence type="ECO:0000256" key="1">
    <source>
        <dbReference type="SAM" id="Phobius"/>
    </source>
</evidence>
<dbReference type="Proteomes" id="UP000192639">
    <property type="component" value="Unassembled WGS sequence"/>
</dbReference>
<reference evidence="2 3" key="1">
    <citation type="journal article" date="2017" name="Environ. Microbiol.">
        <title>Decay of the glycolytic pathway and adaptation to intranuclear parasitism within Enterocytozoonidae microsporidia.</title>
        <authorList>
            <person name="Wiredu Boakye D."/>
            <person name="Jaroenlak P."/>
            <person name="Prachumwat A."/>
            <person name="Williams T.A."/>
            <person name="Bateman K.S."/>
            <person name="Itsathitphaisarn O."/>
            <person name="Sritunyalucksana K."/>
            <person name="Paszkiewicz K.H."/>
            <person name="Moore K.A."/>
            <person name="Stentiford G.D."/>
            <person name="Williams B.A."/>
        </authorList>
    </citation>
    <scope>NUCLEOTIDE SEQUENCE [LARGE SCALE GENOMIC DNA]</scope>
    <source>
        <strain evidence="2 3">GB1</strain>
    </source>
</reference>
<protein>
    <recommendedName>
        <fullName evidence="4">t-SNARE coiled-coil homology domain-containing protein</fullName>
    </recommendedName>
</protein>
<dbReference type="OrthoDB" id="2198761at2759"/>
<evidence type="ECO:0000313" key="3">
    <source>
        <dbReference type="Proteomes" id="UP000192639"/>
    </source>
</evidence>
<keyword evidence="1" id="KW-1133">Transmembrane helix</keyword>
<keyword evidence="1" id="KW-0472">Membrane</keyword>
<feature type="transmembrane region" description="Helical" evidence="1">
    <location>
        <begin position="60"/>
        <end position="80"/>
    </location>
</feature>
<dbReference type="AlphaFoldDB" id="A0A1Y1S5W1"/>
<dbReference type="EMBL" id="LWDP01000047">
    <property type="protein sequence ID" value="ORD93798.1"/>
    <property type="molecule type" value="Genomic_DNA"/>
</dbReference>
<organism evidence="2 3">
    <name type="scientific">Enterospora canceri</name>
    <dbReference type="NCBI Taxonomy" id="1081671"/>
    <lineage>
        <taxon>Eukaryota</taxon>
        <taxon>Fungi</taxon>
        <taxon>Fungi incertae sedis</taxon>
        <taxon>Microsporidia</taxon>
        <taxon>Enterocytozoonidae</taxon>
        <taxon>Enterospora</taxon>
    </lineage>
</organism>
<evidence type="ECO:0000313" key="2">
    <source>
        <dbReference type="EMBL" id="ORD93798.1"/>
    </source>
</evidence>
<accession>A0A1Y1S5W1</accession>
<keyword evidence="1" id="KW-0812">Transmembrane</keyword>
<evidence type="ECO:0008006" key="4">
    <source>
        <dbReference type="Google" id="ProtNLM"/>
    </source>
</evidence>
<dbReference type="VEuPathDB" id="MicrosporidiaDB:ECANGB1_1528"/>
<name>A0A1Y1S5W1_9MICR</name>
<gene>
    <name evidence="2" type="ORF">ECANGB1_1528</name>
</gene>
<keyword evidence="3" id="KW-1185">Reference proteome</keyword>
<proteinExistence type="predicted"/>
<comment type="caution">
    <text evidence="2">The sequence shown here is derived from an EMBL/GenBank/DDBJ whole genome shotgun (WGS) entry which is preliminary data.</text>
</comment>
<sequence>MNSDLFNMAMSHCDVIKDDLDAQDEKLMGVHNKIRDYSDGLDFNEKYLQKLKKTANMKKTYCVIFAIGLVFTTAFIVIKIKK</sequence>